<feature type="non-terminal residue" evidence="2">
    <location>
        <position position="31"/>
    </location>
</feature>
<keyword evidence="1" id="KW-0472">Membrane</keyword>
<keyword evidence="1" id="KW-1133">Transmembrane helix</keyword>
<reference evidence="2" key="1">
    <citation type="submission" date="2018-05" db="EMBL/GenBank/DDBJ databases">
        <authorList>
            <person name="Lanie J.A."/>
            <person name="Ng W.-L."/>
            <person name="Kazmierczak K.M."/>
            <person name="Andrzejewski T.M."/>
            <person name="Davidsen T.M."/>
            <person name="Wayne K.J."/>
            <person name="Tettelin H."/>
            <person name="Glass J.I."/>
            <person name="Rusch D."/>
            <person name="Podicherti R."/>
            <person name="Tsui H.-C.T."/>
            <person name="Winkler M.E."/>
        </authorList>
    </citation>
    <scope>NUCLEOTIDE SEQUENCE</scope>
</reference>
<name>A0A382DCT0_9ZZZZ</name>
<dbReference type="EMBL" id="UINC01038770">
    <property type="protein sequence ID" value="SVB36250.1"/>
    <property type="molecule type" value="Genomic_DNA"/>
</dbReference>
<protein>
    <submittedName>
        <fullName evidence="2">Uncharacterized protein</fullName>
    </submittedName>
</protein>
<keyword evidence="1" id="KW-0812">Transmembrane</keyword>
<gene>
    <name evidence="2" type="ORF">METZ01_LOCUS189104</name>
</gene>
<organism evidence="2">
    <name type="scientific">marine metagenome</name>
    <dbReference type="NCBI Taxonomy" id="408172"/>
    <lineage>
        <taxon>unclassified sequences</taxon>
        <taxon>metagenomes</taxon>
        <taxon>ecological metagenomes</taxon>
    </lineage>
</organism>
<accession>A0A382DCT0</accession>
<proteinExistence type="predicted"/>
<feature type="non-terminal residue" evidence="2">
    <location>
        <position position="1"/>
    </location>
</feature>
<feature type="transmembrane region" description="Helical" evidence="1">
    <location>
        <begin position="6"/>
        <end position="28"/>
    </location>
</feature>
<sequence length="31" mass="3563">VDISENSQLILFILSVYFLAVIGLGIYYSRR</sequence>
<evidence type="ECO:0000313" key="2">
    <source>
        <dbReference type="EMBL" id="SVB36250.1"/>
    </source>
</evidence>
<dbReference type="AlphaFoldDB" id="A0A382DCT0"/>
<evidence type="ECO:0000256" key="1">
    <source>
        <dbReference type="SAM" id="Phobius"/>
    </source>
</evidence>